<dbReference type="PaxDb" id="4097-A0A1S3YW28"/>
<reference evidence="3" key="2">
    <citation type="submission" date="2025-08" db="UniProtKB">
        <authorList>
            <consortium name="RefSeq"/>
        </authorList>
    </citation>
    <scope>IDENTIFICATION</scope>
    <source>
        <tissue evidence="3">Leaf</tissue>
    </source>
</reference>
<evidence type="ECO:0000313" key="2">
    <source>
        <dbReference type="Proteomes" id="UP000790787"/>
    </source>
</evidence>
<name>A0A1S3YW28_TOBAC</name>
<dbReference type="PANTHER" id="PTHR33312:SF29">
    <property type="entry name" value="MEMBRANE-ASSOCIATED KINASE REGULATOR 4-RELATED"/>
    <property type="match status" value="1"/>
</dbReference>
<keyword evidence="3" id="KW-0418">Kinase</keyword>
<keyword evidence="3" id="KW-0808">Transferase</keyword>
<dbReference type="KEGG" id="nta:107780495"/>
<sequence>MEDAQNNAEEDYIELEVISSSNSTISLFHFKTNSPPQAARSSEFEFQMLPSNFIDSKVTNNSISTADELFYNGKLLPLHLPFRLQMLENILHNPSKKKSLHISKSFDDLEHSFNTPFSQSCHVSRELNNQEDYFFGYSTDDEISSRKSKWTSRKLRLIKNFSFDSKVKSSKGYLKCLINNSVKLVAKNEIFGKIIHNKGALNQRKSSFSGAIKRFLSSKSSSSTSSGSSNNSNGINQDVHNLLMRSRNVYYSEVEDENPIQAAIAHCKNSQQQKFHSRKSNVTDLGLGSSVSASKLIFQEQER</sequence>
<dbReference type="OMA" id="HEDNHIV"/>
<dbReference type="GO" id="GO:0016301">
    <property type="term" value="F:kinase activity"/>
    <property type="evidence" value="ECO:0007669"/>
    <property type="project" value="UniProtKB-KW"/>
</dbReference>
<dbReference type="GeneID" id="107780495"/>
<dbReference type="STRING" id="4097.A0A1S3YW28"/>
<dbReference type="GO" id="GO:0019210">
    <property type="term" value="F:kinase inhibitor activity"/>
    <property type="evidence" value="ECO:0007669"/>
    <property type="project" value="InterPro"/>
</dbReference>
<protein>
    <submittedName>
        <fullName evidence="3">Membrane-associated kinase regulator 4</fullName>
    </submittedName>
</protein>
<feature type="region of interest" description="Disordered" evidence="1">
    <location>
        <begin position="218"/>
        <end position="237"/>
    </location>
</feature>
<proteinExistence type="predicted"/>
<dbReference type="GO" id="GO:0005886">
    <property type="term" value="C:plasma membrane"/>
    <property type="evidence" value="ECO:0007669"/>
    <property type="project" value="InterPro"/>
</dbReference>
<reference evidence="2" key="1">
    <citation type="journal article" date="2014" name="Nat. Commun.">
        <title>The tobacco genome sequence and its comparison with those of tomato and potato.</title>
        <authorList>
            <person name="Sierro N."/>
            <person name="Battey J.N."/>
            <person name="Ouadi S."/>
            <person name="Bakaher N."/>
            <person name="Bovet L."/>
            <person name="Willig A."/>
            <person name="Goepfert S."/>
            <person name="Peitsch M.C."/>
            <person name="Ivanov N.V."/>
        </authorList>
    </citation>
    <scope>NUCLEOTIDE SEQUENCE [LARGE SCALE GENOMIC DNA]</scope>
</reference>
<dbReference type="RefSeq" id="XP_016456531.1">
    <property type="nucleotide sequence ID" value="XM_016601045.1"/>
</dbReference>
<dbReference type="PANTHER" id="PTHR33312">
    <property type="entry name" value="MEMBRANE-ASSOCIATED KINASE REGULATOR 4-RELATED"/>
    <property type="match status" value="1"/>
</dbReference>
<organism evidence="2 3">
    <name type="scientific">Nicotiana tabacum</name>
    <name type="common">Common tobacco</name>
    <dbReference type="NCBI Taxonomy" id="4097"/>
    <lineage>
        <taxon>Eukaryota</taxon>
        <taxon>Viridiplantae</taxon>
        <taxon>Streptophyta</taxon>
        <taxon>Embryophyta</taxon>
        <taxon>Tracheophyta</taxon>
        <taxon>Spermatophyta</taxon>
        <taxon>Magnoliopsida</taxon>
        <taxon>eudicotyledons</taxon>
        <taxon>Gunneridae</taxon>
        <taxon>Pentapetalae</taxon>
        <taxon>asterids</taxon>
        <taxon>lamiids</taxon>
        <taxon>Solanales</taxon>
        <taxon>Solanaceae</taxon>
        <taxon>Nicotianoideae</taxon>
        <taxon>Nicotianeae</taxon>
        <taxon>Nicotiana</taxon>
    </lineage>
</organism>
<accession>A0A1S3YW28</accession>
<keyword evidence="2" id="KW-1185">Reference proteome</keyword>
<dbReference type="OrthoDB" id="1276117at2759"/>
<dbReference type="Proteomes" id="UP000790787">
    <property type="component" value="Chromosome 23"/>
</dbReference>
<feature type="compositionally biased region" description="Low complexity" evidence="1">
    <location>
        <begin position="218"/>
        <end position="233"/>
    </location>
</feature>
<evidence type="ECO:0000256" key="1">
    <source>
        <dbReference type="SAM" id="MobiDB-lite"/>
    </source>
</evidence>
<dbReference type="AlphaFoldDB" id="A0A1S3YW28"/>
<gene>
    <name evidence="3" type="primary">LOC107780495</name>
</gene>
<evidence type="ECO:0000313" key="3">
    <source>
        <dbReference type="RefSeq" id="XP_016456531.1"/>
    </source>
</evidence>
<dbReference type="InterPro" id="IPR039620">
    <property type="entry name" value="BKI1/MAKR1/3/4"/>
</dbReference>